<dbReference type="Proteomes" id="UP000192591">
    <property type="component" value="Unassembled WGS sequence"/>
</dbReference>
<dbReference type="STRING" id="1962155.B1813_19320"/>
<dbReference type="CDD" id="cd05120">
    <property type="entry name" value="APH_ChoK_like"/>
    <property type="match status" value="1"/>
</dbReference>
<dbReference type="GO" id="GO:0016740">
    <property type="term" value="F:transferase activity"/>
    <property type="evidence" value="ECO:0007669"/>
    <property type="project" value="UniProtKB-KW"/>
</dbReference>
<dbReference type="PANTHER" id="PTHR21310:SF15">
    <property type="entry name" value="AMINOGLYCOSIDE PHOSPHOTRANSFERASE DOMAIN-CONTAINING PROTEIN"/>
    <property type="match status" value="1"/>
</dbReference>
<dbReference type="InterPro" id="IPR051678">
    <property type="entry name" value="AGP_Transferase"/>
</dbReference>
<proteinExistence type="predicted"/>
<organism evidence="2 3">
    <name type="scientific">Saccharomonospora piscinae</name>
    <dbReference type="NCBI Taxonomy" id="687388"/>
    <lineage>
        <taxon>Bacteria</taxon>
        <taxon>Bacillati</taxon>
        <taxon>Actinomycetota</taxon>
        <taxon>Actinomycetes</taxon>
        <taxon>Pseudonocardiales</taxon>
        <taxon>Pseudonocardiaceae</taxon>
        <taxon>Saccharomonospora</taxon>
    </lineage>
</organism>
<dbReference type="Gene3D" id="3.90.1200.10">
    <property type="match status" value="1"/>
</dbReference>
<reference evidence="2 3" key="1">
    <citation type="submission" date="2017-02" db="EMBL/GenBank/DDBJ databases">
        <title>Draft genome of Saccharomonospora sp. 154.</title>
        <authorList>
            <person name="Alonso-Carmona G.S."/>
            <person name="De La Haba R."/>
            <person name="Vera-Gargallo B."/>
            <person name="Sandoval-Trujillo A.H."/>
            <person name="Ramirez-Duran N."/>
            <person name="Ventosa A."/>
        </authorList>
    </citation>
    <scope>NUCLEOTIDE SEQUENCE [LARGE SCALE GENOMIC DNA]</scope>
    <source>
        <strain evidence="2 3">LRS4.154</strain>
    </source>
</reference>
<dbReference type="InterPro" id="IPR016259">
    <property type="entry name" value="Hygromycin-B_Kinase"/>
</dbReference>
<dbReference type="RefSeq" id="WP_081194315.1">
    <property type="nucleotide sequence ID" value="NZ_MWIH01000008.1"/>
</dbReference>
<sequence length="293" mass="32590">MTQPPVGATLTRLSLPDRAVERFETGSLPVYAIGDELVLKFYPAEDADEARIEATALDVLDGRLSVATPEPVAHGGVDDWHYLLMRRVPGRGLDEVWPSLSPAERLRLCERIGAVAAELHAVTDSRCAELGPADWAQFVAQRCEAVEAHHRSQELAPEWLARIPDFLDSVSLPASPTVLLHTELLREHVFVRRDGERWSVSGLIDFEPAMTGAREYEFVAASVYLAGGEAGLWRGFLRGYGLSADEEFARRCLAYTLLHRYSSLRTYLTWMPVPGTPSFDALARLWFGTSMHT</sequence>
<protein>
    <submittedName>
        <fullName evidence="2">Aminoglycoside phosphotransferase</fullName>
    </submittedName>
</protein>
<dbReference type="EMBL" id="MWIH01000008">
    <property type="protein sequence ID" value="OQO89985.1"/>
    <property type="molecule type" value="Genomic_DNA"/>
</dbReference>
<keyword evidence="2" id="KW-0808">Transferase</keyword>
<evidence type="ECO:0000259" key="1">
    <source>
        <dbReference type="Pfam" id="PF01636"/>
    </source>
</evidence>
<dbReference type="Pfam" id="PF01636">
    <property type="entry name" value="APH"/>
    <property type="match status" value="1"/>
</dbReference>
<dbReference type="PIRSF" id="PIRSF000707">
    <property type="entry name" value="Hygromycin-B_kinase"/>
    <property type="match status" value="1"/>
</dbReference>
<dbReference type="SUPFAM" id="SSF56112">
    <property type="entry name" value="Protein kinase-like (PK-like)"/>
    <property type="match status" value="1"/>
</dbReference>
<accession>A0A1V8ZYJ0</accession>
<keyword evidence="3" id="KW-1185">Reference proteome</keyword>
<dbReference type="AlphaFoldDB" id="A0A1V8ZYJ0"/>
<comment type="caution">
    <text evidence="2">The sequence shown here is derived from an EMBL/GenBank/DDBJ whole genome shotgun (WGS) entry which is preliminary data.</text>
</comment>
<dbReference type="InterPro" id="IPR011009">
    <property type="entry name" value="Kinase-like_dom_sf"/>
</dbReference>
<gene>
    <name evidence="2" type="ORF">B1813_19320</name>
</gene>
<evidence type="ECO:0000313" key="3">
    <source>
        <dbReference type="Proteomes" id="UP000192591"/>
    </source>
</evidence>
<dbReference type="PANTHER" id="PTHR21310">
    <property type="entry name" value="AMINOGLYCOSIDE PHOSPHOTRANSFERASE-RELATED-RELATED"/>
    <property type="match status" value="1"/>
</dbReference>
<evidence type="ECO:0000313" key="2">
    <source>
        <dbReference type="EMBL" id="OQO89985.1"/>
    </source>
</evidence>
<dbReference type="InterPro" id="IPR002575">
    <property type="entry name" value="Aminoglycoside_PTrfase"/>
</dbReference>
<name>A0A1V8ZYJ0_SACPI</name>
<feature type="domain" description="Aminoglycoside phosphotransferase" evidence="1">
    <location>
        <begin position="22"/>
        <end position="247"/>
    </location>
</feature>